<proteinExistence type="inferred from homology"/>
<dbReference type="GO" id="GO:0005975">
    <property type="term" value="P:carbohydrate metabolic process"/>
    <property type="evidence" value="ECO:0007669"/>
    <property type="project" value="InterPro"/>
</dbReference>
<evidence type="ECO:0000256" key="2">
    <source>
        <dbReference type="ARBA" id="ARBA00009743"/>
    </source>
</evidence>
<dbReference type="InterPro" id="IPR017853">
    <property type="entry name" value="GH"/>
</dbReference>
<organism evidence="10 11">
    <name type="scientific">Pestalotiopsis fici (strain W106-1 / CGMCC3.15140)</name>
    <dbReference type="NCBI Taxonomy" id="1229662"/>
    <lineage>
        <taxon>Eukaryota</taxon>
        <taxon>Fungi</taxon>
        <taxon>Dikarya</taxon>
        <taxon>Ascomycota</taxon>
        <taxon>Pezizomycotina</taxon>
        <taxon>Sordariomycetes</taxon>
        <taxon>Xylariomycetidae</taxon>
        <taxon>Amphisphaeriales</taxon>
        <taxon>Sporocadaceae</taxon>
        <taxon>Pestalotiopsis</taxon>
    </lineage>
</organism>
<keyword evidence="5 7" id="KW-0378">Hydrolase</keyword>
<evidence type="ECO:0000256" key="5">
    <source>
        <dbReference type="ARBA" id="ARBA00022801"/>
    </source>
</evidence>
<evidence type="ECO:0000256" key="8">
    <source>
        <dbReference type="SAM" id="SignalP"/>
    </source>
</evidence>
<dbReference type="EMBL" id="KI912109">
    <property type="protein sequence ID" value="ETS86405.1"/>
    <property type="molecule type" value="Genomic_DNA"/>
</dbReference>
<dbReference type="SUPFAM" id="SSF51011">
    <property type="entry name" value="Glycosyl hydrolase domain"/>
    <property type="match status" value="1"/>
</dbReference>
<dbReference type="Proteomes" id="UP000030651">
    <property type="component" value="Unassembled WGS sequence"/>
</dbReference>
<dbReference type="STRING" id="1229662.W3XK79"/>
<keyword evidence="7" id="KW-1015">Disulfide bond</keyword>
<feature type="signal peptide" evidence="8">
    <location>
        <begin position="1"/>
        <end position="25"/>
    </location>
</feature>
<evidence type="ECO:0000256" key="6">
    <source>
        <dbReference type="ARBA" id="ARBA00023295"/>
    </source>
</evidence>
<sequence>MTPSRSERIAWLTTAAMAWLPTASAVNARTSTPPMGWNSYNYYGCSPTEEIIHTNAQGLVDLGLAALGYVYVTTDCGWPAPDRDSEGRIQFNEDLFPSGPVALGEFIHGLGLKYGLYSGGGYLQCGSTDLPASLGYEEIDAQTFADWGGDSLKYDNCYPVNNVTMADYDSAESGSPARFQTMAAALDAVDRDINYFVCQWGVGQDVGAWASAIGNSWRISNDIYNAWRSIWRITNEVVPYYKYTTVGAYADMDMLIVGLKALSLEEERFHFGLWAINKSPLGIGAALDTSITPQDSLDILSNAEVIAINQDSLGEPVKLTRRYTEEEYDLWAGNLSDFRIVLGISNWRNNSQTISVDLASILGVASADVRDVWAASDLGTLSGSQTFNLAGHELKILVLSNIASSSSTPKAAGYYSAVSGALAGQAAVVTCSANTCLPTGQKVGDLYPATSSSLTISSVSAATAGTKLLGVDFINYDIALATAWDWGDNTRNLTVSVNGEQAKRWAFPISGGDWSDTGRLLIEVDGFAAGDQNEVVFAAVGSNPAPDLVGFEIFE</sequence>
<dbReference type="Gene3D" id="2.60.120.260">
    <property type="entry name" value="Galactose-binding domain-like"/>
    <property type="match status" value="1"/>
</dbReference>
<gene>
    <name evidence="10" type="ORF">PFICI_00233</name>
</gene>
<comment type="catalytic activity">
    <reaction evidence="1 7">
        <text>Hydrolysis of terminal, non-reducing alpha-D-galactose residues in alpha-D-galactosides, including galactose oligosaccharides, galactomannans and galactolipids.</text>
        <dbReference type="EC" id="3.2.1.22"/>
    </reaction>
</comment>
<dbReference type="AlphaFoldDB" id="W3XK79"/>
<comment type="similarity">
    <text evidence="2 7">Belongs to the glycosyl hydrolase 27 family.</text>
</comment>
<dbReference type="InterPro" id="IPR013780">
    <property type="entry name" value="Glyco_hydro_b"/>
</dbReference>
<dbReference type="PANTHER" id="PTHR11452">
    <property type="entry name" value="ALPHA-GALACTOSIDASE/ALPHA-N-ACETYLGALACTOSAMINIDASE"/>
    <property type="match status" value="1"/>
</dbReference>
<dbReference type="KEGG" id="pfy:PFICI_00233"/>
<dbReference type="Gene3D" id="2.60.40.1180">
    <property type="entry name" value="Golgi alpha-mannosidase II"/>
    <property type="match status" value="1"/>
</dbReference>
<evidence type="ECO:0000259" key="9">
    <source>
        <dbReference type="Pfam" id="PF17801"/>
    </source>
</evidence>
<dbReference type="GeneID" id="19265246"/>
<dbReference type="InterPro" id="IPR013785">
    <property type="entry name" value="Aldolase_TIM"/>
</dbReference>
<dbReference type="GO" id="GO:0004557">
    <property type="term" value="F:alpha-galactosidase activity"/>
    <property type="evidence" value="ECO:0007669"/>
    <property type="project" value="UniProtKB-EC"/>
</dbReference>
<evidence type="ECO:0000313" key="10">
    <source>
        <dbReference type="EMBL" id="ETS86405.1"/>
    </source>
</evidence>
<dbReference type="eggNOG" id="KOG2366">
    <property type="taxonomic scope" value="Eukaryota"/>
</dbReference>
<dbReference type="CDD" id="cd04081">
    <property type="entry name" value="CBM35_galactosidase-like"/>
    <property type="match status" value="1"/>
</dbReference>
<dbReference type="Pfam" id="PF16499">
    <property type="entry name" value="Melibiase_2"/>
    <property type="match status" value="1"/>
</dbReference>
<dbReference type="HOGENOM" id="CLU_013093_3_0_1"/>
<dbReference type="Gene3D" id="3.20.20.70">
    <property type="entry name" value="Aldolase class I"/>
    <property type="match status" value="1"/>
</dbReference>
<feature type="chain" id="PRO_5004834787" description="Alpha-galactosidase" evidence="8">
    <location>
        <begin position="26"/>
        <end position="555"/>
    </location>
</feature>
<feature type="domain" description="Alpha galactosidase C-terminal" evidence="9">
    <location>
        <begin position="326"/>
        <end position="399"/>
    </location>
</feature>
<dbReference type="RefSeq" id="XP_007827005.1">
    <property type="nucleotide sequence ID" value="XM_007828814.1"/>
</dbReference>
<reference evidence="11" key="1">
    <citation type="journal article" date="2015" name="BMC Genomics">
        <title>Genomic and transcriptomic analysis of the endophytic fungus Pestalotiopsis fici reveals its lifestyle and high potential for synthesis of natural products.</title>
        <authorList>
            <person name="Wang X."/>
            <person name="Zhang X."/>
            <person name="Liu L."/>
            <person name="Xiang M."/>
            <person name="Wang W."/>
            <person name="Sun X."/>
            <person name="Che Y."/>
            <person name="Guo L."/>
            <person name="Liu G."/>
            <person name="Guo L."/>
            <person name="Wang C."/>
            <person name="Yin W.B."/>
            <person name="Stadler M."/>
            <person name="Zhang X."/>
            <person name="Liu X."/>
        </authorList>
    </citation>
    <scope>NUCLEOTIDE SEQUENCE [LARGE SCALE GENOMIC DNA]</scope>
    <source>
        <strain evidence="11">W106-1 / CGMCC3.15140</strain>
    </source>
</reference>
<evidence type="ECO:0000256" key="3">
    <source>
        <dbReference type="ARBA" id="ARBA00012755"/>
    </source>
</evidence>
<dbReference type="InterPro" id="IPR041233">
    <property type="entry name" value="Melibiase_C"/>
</dbReference>
<dbReference type="PANTHER" id="PTHR11452:SF75">
    <property type="entry name" value="ALPHA-GALACTOSIDASE MEL1"/>
    <property type="match status" value="1"/>
</dbReference>
<keyword evidence="4 8" id="KW-0732">Signal</keyword>
<evidence type="ECO:0000256" key="7">
    <source>
        <dbReference type="RuleBase" id="RU361168"/>
    </source>
</evidence>
<dbReference type="SUPFAM" id="SSF51445">
    <property type="entry name" value="(Trans)glycosidases"/>
    <property type="match status" value="1"/>
</dbReference>
<dbReference type="Pfam" id="PF17801">
    <property type="entry name" value="Melibiase_C"/>
    <property type="match status" value="1"/>
</dbReference>
<accession>W3XK79</accession>
<dbReference type="PRINTS" id="PR00740">
    <property type="entry name" value="GLHYDRLASE27"/>
</dbReference>
<dbReference type="InParanoid" id="W3XK79"/>
<evidence type="ECO:0000256" key="4">
    <source>
        <dbReference type="ARBA" id="ARBA00022729"/>
    </source>
</evidence>
<keyword evidence="11" id="KW-1185">Reference proteome</keyword>
<name>W3XK79_PESFW</name>
<dbReference type="EC" id="3.2.1.22" evidence="3 7"/>
<evidence type="ECO:0000256" key="1">
    <source>
        <dbReference type="ARBA" id="ARBA00001255"/>
    </source>
</evidence>
<protein>
    <recommendedName>
        <fullName evidence="3 7">Alpha-galactosidase</fullName>
        <ecNumber evidence="3 7">3.2.1.22</ecNumber>
    </recommendedName>
    <alternativeName>
        <fullName evidence="7">Melibiase</fullName>
    </alternativeName>
</protein>
<evidence type="ECO:0000313" key="11">
    <source>
        <dbReference type="Proteomes" id="UP000030651"/>
    </source>
</evidence>
<dbReference type="FunFam" id="3.20.20.70:FF:000197">
    <property type="entry name" value="Alpha-galactosidase"/>
    <property type="match status" value="1"/>
</dbReference>
<dbReference type="OrthoDB" id="5795902at2759"/>
<dbReference type="OMA" id="NDIYNGW"/>
<dbReference type="InterPro" id="IPR002241">
    <property type="entry name" value="Glyco_hydro_27"/>
</dbReference>
<keyword evidence="6 7" id="KW-0326">Glycosidase</keyword>
<dbReference type="CDD" id="cd14792">
    <property type="entry name" value="GH27"/>
    <property type="match status" value="1"/>
</dbReference>